<accession>D3Q502</accession>
<evidence type="ECO:0000313" key="8">
    <source>
        <dbReference type="Proteomes" id="UP000000844"/>
    </source>
</evidence>
<name>D3Q502_STANL</name>
<dbReference type="RefSeq" id="WP_013017753.1">
    <property type="nucleotide sequence ID" value="NC_013947.1"/>
</dbReference>
<evidence type="ECO:0000256" key="4">
    <source>
        <dbReference type="ARBA" id="ARBA00023136"/>
    </source>
</evidence>
<dbReference type="Proteomes" id="UP000000844">
    <property type="component" value="Chromosome"/>
</dbReference>
<dbReference type="InterPro" id="IPR052165">
    <property type="entry name" value="Membrane_assoc_protease"/>
</dbReference>
<dbReference type="eggNOG" id="COG1585">
    <property type="taxonomic scope" value="Bacteria"/>
</dbReference>
<evidence type="ECO:0000313" key="7">
    <source>
        <dbReference type="EMBL" id="ADD42182.1"/>
    </source>
</evidence>
<dbReference type="PANTHER" id="PTHR33507:SF3">
    <property type="entry name" value="INNER MEMBRANE PROTEIN YBBJ"/>
    <property type="match status" value="1"/>
</dbReference>
<comment type="subcellular location">
    <subcellularLocation>
        <location evidence="1">Membrane</location>
        <topology evidence="1">Multi-pass membrane protein</topology>
    </subcellularLocation>
</comment>
<evidence type="ECO:0000256" key="3">
    <source>
        <dbReference type="ARBA" id="ARBA00022989"/>
    </source>
</evidence>
<evidence type="ECO:0000256" key="1">
    <source>
        <dbReference type="ARBA" id="ARBA00004141"/>
    </source>
</evidence>
<proteinExistence type="predicted"/>
<gene>
    <name evidence="7" type="ordered locus">Snas_2500</name>
</gene>
<protein>
    <recommendedName>
        <fullName evidence="6">NfeD-like C-terminal domain-containing protein</fullName>
    </recommendedName>
</protein>
<keyword evidence="4 5" id="KW-0472">Membrane</keyword>
<dbReference type="Pfam" id="PF01957">
    <property type="entry name" value="NfeD"/>
    <property type="match status" value="1"/>
</dbReference>
<dbReference type="PANTHER" id="PTHR33507">
    <property type="entry name" value="INNER MEMBRANE PROTEIN YBBJ"/>
    <property type="match status" value="1"/>
</dbReference>
<keyword evidence="2 5" id="KW-0812">Transmembrane</keyword>
<evidence type="ECO:0000259" key="6">
    <source>
        <dbReference type="Pfam" id="PF01957"/>
    </source>
</evidence>
<dbReference type="InterPro" id="IPR002810">
    <property type="entry name" value="NfeD-like_C"/>
</dbReference>
<evidence type="ECO:0000256" key="2">
    <source>
        <dbReference type="ARBA" id="ARBA00022692"/>
    </source>
</evidence>
<feature type="domain" description="NfeD-like C-terminal" evidence="6">
    <location>
        <begin position="84"/>
        <end position="142"/>
    </location>
</feature>
<sequence length="144" mass="15385">MAWIIWLAVAVALGIAELFTLTFVLLMIGAGAAAASLAAALGSPVELQGLVFVVVSVLSLIGIRPWAKKLRDNRSGPDAKIGLQALEGAEALVLERVDSQHGLIKVQGQEWTARSYDGKQVLEQGEEVNIVEIRGATAMVWRQP</sequence>
<dbReference type="GO" id="GO:0005886">
    <property type="term" value="C:plasma membrane"/>
    <property type="evidence" value="ECO:0007669"/>
    <property type="project" value="TreeGrafter"/>
</dbReference>
<dbReference type="SUPFAM" id="SSF141322">
    <property type="entry name" value="NfeD domain-like"/>
    <property type="match status" value="1"/>
</dbReference>
<dbReference type="Gene3D" id="2.40.50.140">
    <property type="entry name" value="Nucleic acid-binding proteins"/>
    <property type="match status" value="1"/>
</dbReference>
<organism evidence="7 8">
    <name type="scientific">Stackebrandtia nassauensis (strain DSM 44728 / CIP 108903 / NRRL B-16338 / NBRC 102104 / LLR-40K-21)</name>
    <dbReference type="NCBI Taxonomy" id="446470"/>
    <lineage>
        <taxon>Bacteria</taxon>
        <taxon>Bacillati</taxon>
        <taxon>Actinomycetota</taxon>
        <taxon>Actinomycetes</taxon>
        <taxon>Glycomycetales</taxon>
        <taxon>Glycomycetaceae</taxon>
        <taxon>Stackebrandtia</taxon>
    </lineage>
</organism>
<evidence type="ECO:0000256" key="5">
    <source>
        <dbReference type="SAM" id="Phobius"/>
    </source>
</evidence>
<dbReference type="STRING" id="446470.Snas_2500"/>
<dbReference type="InterPro" id="IPR012340">
    <property type="entry name" value="NA-bd_OB-fold"/>
</dbReference>
<feature type="transmembrane region" description="Helical" evidence="5">
    <location>
        <begin position="48"/>
        <end position="67"/>
    </location>
</feature>
<reference evidence="7 8" key="1">
    <citation type="journal article" date="2009" name="Stand. Genomic Sci.">
        <title>Complete genome sequence of Stackebrandtia nassauensis type strain (LLR-40K-21).</title>
        <authorList>
            <person name="Munk C."/>
            <person name="Lapidus A."/>
            <person name="Copeland A."/>
            <person name="Jando M."/>
            <person name="Mayilraj S."/>
            <person name="Glavina Del Rio T."/>
            <person name="Nolan M."/>
            <person name="Chen F."/>
            <person name="Lucas S."/>
            <person name="Tice H."/>
            <person name="Cheng J.F."/>
            <person name="Han C."/>
            <person name="Detter J.C."/>
            <person name="Bruce D."/>
            <person name="Goodwin L."/>
            <person name="Chain P."/>
            <person name="Pitluck S."/>
            <person name="Goker M."/>
            <person name="Ovchinikova G."/>
            <person name="Pati A."/>
            <person name="Ivanova N."/>
            <person name="Mavromatis K."/>
            <person name="Chen A."/>
            <person name="Palaniappan K."/>
            <person name="Land M."/>
            <person name="Hauser L."/>
            <person name="Chang Y.J."/>
            <person name="Jeffries C.D."/>
            <person name="Bristow J."/>
            <person name="Eisen J.A."/>
            <person name="Markowitz V."/>
            <person name="Hugenholtz P."/>
            <person name="Kyrpides N.C."/>
            <person name="Klenk H.P."/>
        </authorList>
    </citation>
    <scope>NUCLEOTIDE SEQUENCE [LARGE SCALE GENOMIC DNA]</scope>
    <source>
        <strain evidence="8">DSM 44728 / CIP 108903 / NRRL B-16338 / NBRC 102104 / LLR-40K-21</strain>
    </source>
</reference>
<keyword evidence="8" id="KW-1185">Reference proteome</keyword>
<dbReference type="AlphaFoldDB" id="D3Q502"/>
<dbReference type="HOGENOM" id="CLU_116732_2_0_11"/>
<keyword evidence="3 5" id="KW-1133">Transmembrane helix</keyword>
<dbReference type="EMBL" id="CP001778">
    <property type="protein sequence ID" value="ADD42182.1"/>
    <property type="molecule type" value="Genomic_DNA"/>
</dbReference>
<dbReference type="KEGG" id="sna:Snas_2500"/>